<proteinExistence type="inferred from homology"/>
<keyword evidence="5" id="KW-1133">Transmembrane helix</keyword>
<feature type="compositionally biased region" description="Acidic residues" evidence="4">
    <location>
        <begin position="51"/>
        <end position="71"/>
    </location>
</feature>
<dbReference type="Gene3D" id="2.60.40.10">
    <property type="entry name" value="Immunoglobulins"/>
    <property type="match status" value="8"/>
</dbReference>
<organism evidence="8 9">
    <name type="scientific">Laedolimicola ammoniilytica</name>
    <dbReference type="NCBI Taxonomy" id="2981771"/>
    <lineage>
        <taxon>Bacteria</taxon>
        <taxon>Bacillati</taxon>
        <taxon>Bacillota</taxon>
        <taxon>Clostridia</taxon>
        <taxon>Lachnospirales</taxon>
        <taxon>Lachnospiraceae</taxon>
        <taxon>Laedolimicola</taxon>
    </lineage>
</organism>
<feature type="compositionally biased region" description="Basic and acidic residues" evidence="4">
    <location>
        <begin position="37"/>
        <end position="47"/>
    </location>
</feature>
<dbReference type="PANTHER" id="PTHR36108">
    <property type="entry name" value="COLOSSIN-B-RELATED"/>
    <property type="match status" value="1"/>
</dbReference>
<dbReference type="EMBL" id="JAOQKC010000002">
    <property type="protein sequence ID" value="MCU6695645.1"/>
    <property type="molecule type" value="Genomic_DNA"/>
</dbReference>
<comment type="similarity">
    <text evidence="1">Belongs to the serine-aspartate repeat-containing protein (SDr) family.</text>
</comment>
<dbReference type="InterPro" id="IPR041033">
    <property type="entry name" value="SpaA_PFL_dom_1"/>
</dbReference>
<feature type="chain" id="PRO_5047136411" evidence="6">
    <location>
        <begin position="31"/>
        <end position="4290"/>
    </location>
</feature>
<dbReference type="InterPro" id="IPR013783">
    <property type="entry name" value="Ig-like_fold"/>
</dbReference>
<evidence type="ECO:0000256" key="4">
    <source>
        <dbReference type="SAM" id="MobiDB-lite"/>
    </source>
</evidence>
<keyword evidence="3 6" id="KW-0732">Signal</keyword>
<evidence type="ECO:0000259" key="7">
    <source>
        <dbReference type="Pfam" id="PF17802"/>
    </source>
</evidence>
<feature type="compositionally biased region" description="Basic and acidic residues" evidence="4">
    <location>
        <begin position="72"/>
        <end position="82"/>
    </location>
</feature>
<feature type="domain" description="SpaA-like prealbumin fold" evidence="7">
    <location>
        <begin position="4129"/>
        <end position="4191"/>
    </location>
</feature>
<feature type="transmembrane region" description="Helical" evidence="5">
    <location>
        <begin position="4262"/>
        <end position="4282"/>
    </location>
</feature>
<name>A0ABT2RTJ5_9FIRM</name>
<gene>
    <name evidence="8" type="ORF">OCV63_01875</name>
</gene>
<evidence type="ECO:0000256" key="6">
    <source>
        <dbReference type="SAM" id="SignalP"/>
    </source>
</evidence>
<evidence type="ECO:0000313" key="8">
    <source>
        <dbReference type="EMBL" id="MCU6695645.1"/>
    </source>
</evidence>
<evidence type="ECO:0000256" key="5">
    <source>
        <dbReference type="SAM" id="Phobius"/>
    </source>
</evidence>
<keyword evidence="5" id="KW-0812">Transmembrane</keyword>
<protein>
    <submittedName>
        <fullName evidence="8">SpaA isopeptide-forming pilin-related protein</fullName>
    </submittedName>
</protein>
<dbReference type="Pfam" id="PF17802">
    <property type="entry name" value="SpaA"/>
    <property type="match status" value="5"/>
</dbReference>
<feature type="region of interest" description="Disordered" evidence="4">
    <location>
        <begin position="34"/>
        <end position="128"/>
    </location>
</feature>
<feature type="signal peptide" evidence="6">
    <location>
        <begin position="1"/>
        <end position="30"/>
    </location>
</feature>
<reference evidence="8 9" key="1">
    <citation type="journal article" date="2021" name="ISME Commun">
        <title>Automated analysis of genomic sequences facilitates high-throughput and comprehensive description of bacteria.</title>
        <authorList>
            <person name="Hitch T.C.A."/>
        </authorList>
    </citation>
    <scope>NUCLEOTIDE SEQUENCE [LARGE SCALE GENOMIC DNA]</scope>
    <source>
        <strain evidence="8 9">Sanger_04</strain>
    </source>
</reference>
<feature type="region of interest" description="Disordered" evidence="4">
    <location>
        <begin position="1187"/>
        <end position="1206"/>
    </location>
</feature>
<keyword evidence="2" id="KW-0964">Secreted</keyword>
<feature type="region of interest" description="Disordered" evidence="4">
    <location>
        <begin position="4193"/>
        <end position="4221"/>
    </location>
</feature>
<keyword evidence="9" id="KW-1185">Reference proteome</keyword>
<evidence type="ECO:0000256" key="1">
    <source>
        <dbReference type="ARBA" id="ARBA00007257"/>
    </source>
</evidence>
<feature type="domain" description="SpaA-like prealbumin fold" evidence="7">
    <location>
        <begin position="3054"/>
        <end position="3128"/>
    </location>
</feature>
<feature type="domain" description="SpaA-like prealbumin fold" evidence="7">
    <location>
        <begin position="3710"/>
        <end position="3803"/>
    </location>
</feature>
<accession>A0ABT2RTJ5</accession>
<dbReference type="RefSeq" id="WP_158361745.1">
    <property type="nucleotide sequence ID" value="NZ_JAOQKC010000002.1"/>
</dbReference>
<feature type="domain" description="SpaA-like prealbumin fold" evidence="7">
    <location>
        <begin position="3811"/>
        <end position="3908"/>
    </location>
</feature>
<comment type="caution">
    <text evidence="8">The sequence shown here is derived from an EMBL/GenBank/DDBJ whole genome shotgun (WGS) entry which is preliminary data.</text>
</comment>
<dbReference type="PANTHER" id="PTHR36108:SF13">
    <property type="entry name" value="COLOSSIN-B-RELATED"/>
    <property type="match status" value="1"/>
</dbReference>
<feature type="compositionally biased region" description="Acidic residues" evidence="4">
    <location>
        <begin position="100"/>
        <end position="120"/>
    </location>
</feature>
<dbReference type="Proteomes" id="UP001652461">
    <property type="component" value="Unassembled WGS sequence"/>
</dbReference>
<feature type="compositionally biased region" description="Basic and acidic residues" evidence="4">
    <location>
        <begin position="1187"/>
        <end position="1197"/>
    </location>
</feature>
<evidence type="ECO:0000313" key="9">
    <source>
        <dbReference type="Proteomes" id="UP001652461"/>
    </source>
</evidence>
<feature type="domain" description="SpaA-like prealbumin fold" evidence="7">
    <location>
        <begin position="3145"/>
        <end position="3216"/>
    </location>
</feature>
<evidence type="ECO:0000256" key="3">
    <source>
        <dbReference type="ARBA" id="ARBA00022729"/>
    </source>
</evidence>
<sequence length="4290" mass="478245">MRKYGKRCLCFLLALAMVLSNVSVGSVAYASELETVDSARESEKDSNSSDVPEEETEADAEKSENEDDDKSDESPADEKDGESSENTAEDTSEDKNAGDVVEDEKEEESVPDEAELTEVPEEAKEQEELSDAYENYVYGDPSYSGNYVIGTDADGNDIYEMYSEDIAEIISMAEEGMVLERFFSGTIFAGFDLDDLRQMQEDGLSFDYIANMYLNDRELPDWVYDALAKAPMTLDDQISLYANGSGPSSLTSMGCRDMTSYAIGVLPSLGSNLSHGTVKRLLAKGDDGVTYSAFCAKYGGSYRSGWQYHQVDYSDCIAPNGSHLSANQYKLIQSFVNTYLKTTKQSNADYAAIQTVIWYVINHDASSFWAQQAWGEGGLSQVAPIMWPADPSYILGAVISCAYAWDRVSEGGWTLDNYGNVDYYPGQHAEIQFWAASNDNAQWIITWDIGEGDTTFEAVEIPMMDNFYLEKKATTKYNVDITKESVITNELLEGIDFRVDESEASGFDLTYDIYTGTLAEYGNDYPNATTSTFGQSTTVSDPVPYMDADVEPSGGQHTTVITTDQNGHASTTFIHKHTFREFYSTCYDGFQNEIDYEMYQAIWGKTLAEVNALADGETISVAYMGATVEMTADEIKAIYDAQQVVYTQTQEEAQSTIDYEYDNYVARTYTYTVTELDKYGRPAATDSNGKTLDAINLPKEGYRKDVKDVTTIEPYTEVVKNGGTMIAGGKNDVDPNTNERNITNEPWYNQIFINKTDLETNSQILYDTEFEIYEYYQWKATAKAQEQSIYPAMILNQMITENGSTLKLEHIAGAKLTITDEDGTHEYLSQDLDTDKLKAAVDNPSDYVIGFTPTSAGAYKVHLYLTLDSAADLGSTSQVTYNETELHDLGTCTCAGECTDDCPVCQKSKDFCKLTTEKEYTAKALYAQTEHRINLTGSSVDNSASAVTYTTEDGGTIVLSISGENMVYTYTDASGAEKTFVKGDPNYASVYSSNTELYFSYYEVEDTGIVLFTEDGTSYKGLDDSRYYVSATDNGDGTMTLYYYIGKILADGTYEYVTDFSVSANQITFAERDTNVGTDINDYTTWGQDNYEIVRVTPEIAKKMGWSDTTIGMYTVHRLGATDQYAGTTFTDTDDKATGEKFGYYEYGTIYYTQANLGHYCIVEKTAPADGEKTGYLGNYEDRDYTKLTDESSKKNNDGAPYDTPDQKSTVKMVHYLHMCEDTNQYATYMLTDGYKDYDSVYYTNYVEYLDDPGHTATEDGYDAHYYDQSSLLPSIGLERFTLNDPKQDTLNQDWDRLMNQYLQEKSGILVNRDSEKTDTYFALREARNLITNFVGTTINVDSYNDNDSAESEITYNGTYTDTQINYHSYAGDNAEFLNNRAGFNSTEYLQVGNVIYDDAAQEKQARFTNTEADVNKEQGYAFIDERTYGFIRFTKYDADAERYVSGTLDDQYEAGTDHGDADLDGAIYSLYVAENNTFDVDYYEGTLDGKLIWAQPLKAGGYRVIFDADDDASNGFTDEGTNTYTDYPHAYLSENKLYLDYTDAATASVEVSKNTRQYSGIQHPDGMYGGEKHNGWYAVLEEQQVFVDADEDGYGDTWTVQDVTLQAGAKVASATIKDGEFQIDGLYLGNYYLAEEIRDSIVVFSTDNDDDEASEIKWLSFAPGYLAATDSDGNPIKYHYTFPYEGEMVEGVQYDPEQVYVQKETSGVSEQQVVKGAGFQIDKETTADESASSGNTQYKKLEGAGFTVYLISELSKIVDGTIQPAFNIDEGNMLVKNNDLVALFDETDNLMGYKFTEDYILAHHPFEEKYGGTDYDLDQVNQLVYVAGRGYYYVVDILAAYKDPYYSNETLKWDFTNEANAIARMYEKNATKVEEINKGYDYTTNHLNSGSPCEWYGLNGISDGWVATGVKNEYRLSELFSNHYGHIKSPELPWGAYLIVETTTPQDVFTVDPFVVTVTDSSATENRTKYVTETDTTIVTSLVMVKRDAQSGQDVIQKGVSYRIWNYQKNNYLKEYLLGPNGNLSTIQRDIFTTDEEGRIDAVASLEKGYYRLEELSGPEGFYNTYWDQGNPTDGEQLGGVGTDAERLTKDNMFTPYYGTVDFEVTTERRYKASGITSNGNLDYIYIGETYYNKETLGKLNILKTGEVLVGYSNTDDIEYADEYTDAADAAYNNLKASAKDRAVFNQMKDHYDLGTDEVEYRTVEEQLKVDNIQKVDYLAVDGNGVRLAAVYKTADGDMLTMNGGKVYNTGVYQTVDGKKTYYPGVEEIVTVPNQYIYTDAAGNQKIITADDSTGSVVYKDETGAVVTDAAVIAALKAYAKIVTLDGTEIVGTADSFTQITDSSKILMIVYDLSTDIYENAWLRDVTDTYIYTVSGTNIMNTSYVVTEENGVLTTNDYGVLKDNGNGTYTLTYTEAIYDPDINYNYKLSLADGTILKVKLVTYGLYITDDGKVVKLLPAGGYSVTDTDGTEKDYPDAAVSLDEESTGETYDFVYEERPLANAKYQITAAEDIYTQDGNGGTWFKKGDIVATVETGEDGEIVSYVPNYKTAEKAGSGSYDYTYYYGNTDGTKTSLTGKKYYDADEYATTGSIKNYWVDGEGGMSQKDKDLYGVPAYTDKNIYPNTFYRERTLNIMRRLRRSTNSQNLIATDYVTRLENEGNITTDSAGVLTKTDTGYRLTYESTDEYPGATLKENGDYYLLTLQDGNTIEVKESQTLYRITESNVAPWAEGDIVEKTAKGYQITHTDTAEAGVDKGAGVDGAADLGYTHVAVYDNASIRDNGNGSWTLIDKTGTEIVTMQDHVLVTEMGGYVYKTANGYQVTDVRSEDMTASSYIQPVKLVPRCADLVIKSETYHLIWDKLKQKFRTAAGTEITLADDYSTLTVKTGDTETTYQAFDLFIEYDLNYASQESIVKVEKDGTLGTVSVYLPLGKYNVQEIATPYGFLINNQVQTVDFKYADQIKEVVFNTNEESSKWTDDTMKIWASKGLNWFLGGVNTVAEKLYDISGVNFWTWGTYGDAEKPYYQDKNGFLSSYDLRVKAWSQEDVPETPKDDKVTISKKDLVTGKELPGAKLEITDAKGDVVESWTSTDTPHEVTLPDGIYTLTETTAPNGYERTESINFVVENGSVKSGTVTMFDAPETEDGIYISKKDITNKEELPGAELEIRTADGNEVESWTSTDTPHKTTLPDGDYKLIEKTAPDGYEKAEEISFTVKDGKVDGGYVLMYDSDGKIPDTPGGDRRPESEENQWKLGVGIYKADKDTAASLGGAKFGLYTKNDIYNVDGKLLIQAGTKLAVATTDESGHANFAVDIALMSKYLDPAAKDSDLIYQKTVSYEYDSLTAGPKEGTFWLAAPSCDTILVTKDGDAYKTADGRTLTIDTTKKTVSYLVEESIDGNTSINTGDYYIQEITPPDGYLIDDTIYPVEFKYDGEYNMYIPVYAKHANEQTEVGITKYDLTGSEEIPGAEIACYKVKDVNDVDENGLISHEDDNLIEIDRWTSTDAEHTVKGLLLSNGEWPRLNNQEVRENIYVFRELVPADGYVSAKDIEFKLYQLKDADGHWMDADGNLYGYEVIVNHVTADQDYESGLILAPNENADDWILTGQTENSWDYTEVLDGEVIAKWLLVNKNLILFVNKDATKETLAKVLRESDFADKEFEKVYFEFAGNRIEDIDFYKDLQVTTRPADSKITYTQTWGTLDDLHLVMYDDTTKVKFSKQDIVTGEEIAGAHLQIVDEKTGAVVEEWTTGDDGYDADGNPIAHYIEKKLKVKYPYILKETLAPTDNGYVKSNSIRFQIDDSGEIQHIIMEDDFTKLEISKADITTGEEIAGAQMEIWTADADGNPITKYAEWTTGQDGYDANGNPNRHYVDYMPTGNYVLVEKTAPSGYLVAENVPFTITETGLLQKVQMLDATTMLKIYKYRTGTTEFVSGATINVYEVPEQYISYLTQPIKVETDAKIVDPDETPDFPTNDEIVGSTELGDYLTGVKAAQTEHRETYKTQLTLQYSLLKADLVNANYKMTQLLPDDVELNQDDLGTAFEAKDGDETAFTYKFSKTDAGYAVTVEFAEAYVNAAGHDNFNFLVTMEANIKDSALRQSGRLEVKFTDKVKLVIAKDEIVEIDSSVDTPAVTIRLTDEDLRATIVSQNKAVSVSGLKPGWYIAMEAKAPKGYILDTTPQIFRLLNATGEQTLYFYNQPEKKNSHHGGSGSHGSDDTPTPVTPTPEIGKLTLSINNGWWWNNVVTEDDGTAGYSIKVEVASENPMKRFPFVAVGAIAVLAAAGGFLIVRKKREEEA</sequence>
<evidence type="ECO:0000256" key="2">
    <source>
        <dbReference type="ARBA" id="ARBA00022525"/>
    </source>
</evidence>
<keyword evidence="5" id="KW-0472">Membrane</keyword>